<keyword evidence="5" id="KW-0560">Oxidoreductase</keyword>
<comment type="cofactor">
    <cofactor evidence="1">
        <name>FAD</name>
        <dbReference type="ChEBI" id="CHEBI:57692"/>
    </cofactor>
</comment>
<dbReference type="AlphaFoldDB" id="A0A9W8VD17"/>
<comment type="similarity">
    <text evidence="2">Belongs to the oxygen-dependent FAD-linked oxidoreductase family.</text>
</comment>
<dbReference type="Proteomes" id="UP001152049">
    <property type="component" value="Unassembled WGS sequence"/>
</dbReference>
<dbReference type="OrthoDB" id="9983560at2759"/>
<keyword evidence="6" id="KW-0732">Signal</keyword>
<evidence type="ECO:0000256" key="6">
    <source>
        <dbReference type="SAM" id="SignalP"/>
    </source>
</evidence>
<dbReference type="SUPFAM" id="SSF56176">
    <property type="entry name" value="FAD-binding/transporter-associated domain-like"/>
    <property type="match status" value="1"/>
</dbReference>
<name>A0A9W8VD17_9HYPO</name>
<dbReference type="Pfam" id="PF01565">
    <property type="entry name" value="FAD_binding_4"/>
    <property type="match status" value="1"/>
</dbReference>
<evidence type="ECO:0000256" key="1">
    <source>
        <dbReference type="ARBA" id="ARBA00001974"/>
    </source>
</evidence>
<organism evidence="8 9">
    <name type="scientific">Fusarium torreyae</name>
    <dbReference type="NCBI Taxonomy" id="1237075"/>
    <lineage>
        <taxon>Eukaryota</taxon>
        <taxon>Fungi</taxon>
        <taxon>Dikarya</taxon>
        <taxon>Ascomycota</taxon>
        <taxon>Pezizomycotina</taxon>
        <taxon>Sordariomycetes</taxon>
        <taxon>Hypocreomycetidae</taxon>
        <taxon>Hypocreales</taxon>
        <taxon>Nectriaceae</taxon>
        <taxon>Fusarium</taxon>
    </lineage>
</organism>
<dbReference type="InterPro" id="IPR006094">
    <property type="entry name" value="Oxid_FAD_bind_N"/>
</dbReference>
<dbReference type="PANTHER" id="PTHR42973:SF39">
    <property type="entry name" value="FAD-BINDING PCMH-TYPE DOMAIN-CONTAINING PROTEIN"/>
    <property type="match status" value="1"/>
</dbReference>
<keyword evidence="3" id="KW-0285">Flavoprotein</keyword>
<dbReference type="EMBL" id="JAOQAZ010000025">
    <property type="protein sequence ID" value="KAJ4252874.1"/>
    <property type="molecule type" value="Genomic_DNA"/>
</dbReference>
<feature type="signal peptide" evidence="6">
    <location>
        <begin position="1"/>
        <end position="19"/>
    </location>
</feature>
<evidence type="ECO:0000256" key="4">
    <source>
        <dbReference type="ARBA" id="ARBA00022827"/>
    </source>
</evidence>
<evidence type="ECO:0000256" key="2">
    <source>
        <dbReference type="ARBA" id="ARBA00005466"/>
    </source>
</evidence>
<gene>
    <name evidence="8" type="ORF">NW762_010780</name>
</gene>
<dbReference type="InterPro" id="IPR012951">
    <property type="entry name" value="BBE"/>
</dbReference>
<feature type="domain" description="FAD-binding PCMH-type" evidence="7">
    <location>
        <begin position="115"/>
        <end position="298"/>
    </location>
</feature>
<keyword evidence="9" id="KW-1185">Reference proteome</keyword>
<dbReference type="Pfam" id="PF08031">
    <property type="entry name" value="BBE"/>
    <property type="match status" value="1"/>
</dbReference>
<dbReference type="InterPro" id="IPR036318">
    <property type="entry name" value="FAD-bd_PCMH-like_sf"/>
</dbReference>
<dbReference type="GO" id="GO:0071949">
    <property type="term" value="F:FAD binding"/>
    <property type="evidence" value="ECO:0007669"/>
    <property type="project" value="InterPro"/>
</dbReference>
<evidence type="ECO:0000256" key="5">
    <source>
        <dbReference type="ARBA" id="ARBA00023002"/>
    </source>
</evidence>
<accession>A0A9W8VD17</accession>
<dbReference type="InterPro" id="IPR050416">
    <property type="entry name" value="FAD-linked_Oxidoreductase"/>
</dbReference>
<evidence type="ECO:0000259" key="7">
    <source>
        <dbReference type="PROSITE" id="PS51387"/>
    </source>
</evidence>
<evidence type="ECO:0000313" key="8">
    <source>
        <dbReference type="EMBL" id="KAJ4252874.1"/>
    </source>
</evidence>
<comment type="caution">
    <text evidence="8">The sequence shown here is derived from an EMBL/GenBank/DDBJ whole genome shotgun (WGS) entry which is preliminary data.</text>
</comment>
<dbReference type="Gene3D" id="3.30.465.10">
    <property type="match status" value="2"/>
</dbReference>
<protein>
    <recommendedName>
        <fullName evidence="7">FAD-binding PCMH-type domain-containing protein</fullName>
    </recommendedName>
</protein>
<dbReference type="GO" id="GO:0016491">
    <property type="term" value="F:oxidoreductase activity"/>
    <property type="evidence" value="ECO:0007669"/>
    <property type="project" value="UniProtKB-KW"/>
</dbReference>
<proteinExistence type="inferred from homology"/>
<sequence>MTRLDQLILSTLYLSSAQAGYVPGKSCKAYPGTSDWPSHKTWSHLNETLGGNLLAPTPPGAVCHEGWPTYDKDTCPNVAAAWKTYDFHMENPVSVIYDQYTNWTCLPNGTYPCSDSGYPAYVVNVTKAEHVKVGIDFARKHNIRLVVKNTGHDYLGRSVAPGSLSLWTHHLKDFKYHKGSFKLYNSKTIIEGDAITAGAGSQMYDVYTLLDKYDRVVVGGGGKSVGLGGYLTGGGHSLLSPKYGLAVDQVLQMTVVTPGGKILTINEDNHPDLFWAVRGGGGSTFGVLTSVTLKVYKTPKIAASTFTIGTAAEAPFKYELLAYIFSQFPKLMDAGLSGYTALSPQTPNPAPAPGAPKEVAGISGILAAQDVKYPEYIQKLLKPINETIQKRWPGSVLFNATSENYSSFLKWYDVYYDQGTAGETNYQVSRLLTRESMEKDEVALADALKAGMVPSGGMIAHLVSGKGVRDARPRGGSLSANPGWRKSYVHALAGHSFPPFNRTAQAEAVKNLIQTWEPFRKLSPDTGAYINEALPFEPDWQHTFWGKNYERLLSIKKAVDPSDVFWCFPCVGSEGWKQRANGQLCRV</sequence>
<evidence type="ECO:0000313" key="9">
    <source>
        <dbReference type="Proteomes" id="UP001152049"/>
    </source>
</evidence>
<evidence type="ECO:0000256" key="3">
    <source>
        <dbReference type="ARBA" id="ARBA00022630"/>
    </source>
</evidence>
<dbReference type="InterPro" id="IPR016166">
    <property type="entry name" value="FAD-bd_PCMH"/>
</dbReference>
<dbReference type="PROSITE" id="PS51387">
    <property type="entry name" value="FAD_PCMH"/>
    <property type="match status" value="1"/>
</dbReference>
<dbReference type="PANTHER" id="PTHR42973">
    <property type="entry name" value="BINDING OXIDOREDUCTASE, PUTATIVE (AFU_ORTHOLOGUE AFUA_1G17690)-RELATED"/>
    <property type="match status" value="1"/>
</dbReference>
<reference evidence="8" key="1">
    <citation type="submission" date="2022-09" db="EMBL/GenBank/DDBJ databases">
        <title>Fusarium specimens isolated from Avocado Roots.</title>
        <authorList>
            <person name="Stajich J."/>
            <person name="Roper C."/>
            <person name="Heimlech-Rivalta G."/>
        </authorList>
    </citation>
    <scope>NUCLEOTIDE SEQUENCE</scope>
    <source>
        <strain evidence="8">CF00136</strain>
    </source>
</reference>
<feature type="chain" id="PRO_5040833367" description="FAD-binding PCMH-type domain-containing protein" evidence="6">
    <location>
        <begin position="20"/>
        <end position="587"/>
    </location>
</feature>
<keyword evidence="4" id="KW-0274">FAD</keyword>
<dbReference type="InterPro" id="IPR016169">
    <property type="entry name" value="FAD-bd_PCMH_sub2"/>
</dbReference>